<evidence type="ECO:0000259" key="3">
    <source>
        <dbReference type="Pfam" id="PF07261"/>
    </source>
</evidence>
<reference evidence="5" key="1">
    <citation type="submission" date="2016-08" db="EMBL/GenBank/DDBJ databases">
        <title>Complete Genome Seqeunce of Paenibacillus sp. nov. IHBB 9852 from high altitute lake of Indian trans-Himalayas.</title>
        <authorList>
            <person name="Kiran S."/>
            <person name="Swarnkar M.K."/>
            <person name="Rana A."/>
            <person name="Tewari R."/>
            <person name="Gulati A."/>
        </authorList>
    </citation>
    <scope>NUCLEOTIDE SEQUENCE [LARGE SCALE GENOMIC DNA]</scope>
    <source>
        <strain evidence="5">IHBB 9852</strain>
    </source>
</reference>
<evidence type="ECO:0000313" key="5">
    <source>
        <dbReference type="EMBL" id="ANY71783.1"/>
    </source>
</evidence>
<evidence type="ECO:0000256" key="2">
    <source>
        <dbReference type="SAM" id="MobiDB-lite"/>
    </source>
</evidence>
<dbReference type="PANTHER" id="PTHR37293">
    <property type="entry name" value="PHAGE REPLICATION PROTEIN-RELATED"/>
    <property type="match status" value="1"/>
</dbReference>
<dbReference type="InterPro" id="IPR006343">
    <property type="entry name" value="DnaB/C_C"/>
</dbReference>
<proteinExistence type="inferred from homology"/>
<dbReference type="Pfam" id="PF07261">
    <property type="entry name" value="DnaB_2"/>
    <property type="match status" value="1"/>
</dbReference>
<protein>
    <submittedName>
        <fullName evidence="5">DNA replication protein DnaD</fullName>
    </submittedName>
</protein>
<dbReference type="InterPro" id="IPR036388">
    <property type="entry name" value="WH-like_DNA-bd_sf"/>
</dbReference>
<dbReference type="PANTHER" id="PTHR37293:SF6">
    <property type="entry name" value="DNA REPLICATION PROTEIN DNAD"/>
    <property type="match status" value="1"/>
</dbReference>
<dbReference type="Gene3D" id="1.10.10.10">
    <property type="entry name" value="Winged helix-like DNA-binding domain superfamily/Winged helix DNA-binding domain"/>
    <property type="match status" value="1"/>
</dbReference>
<dbReference type="Pfam" id="PF21984">
    <property type="entry name" value="DnaD_N"/>
    <property type="match status" value="1"/>
</dbReference>
<evidence type="ECO:0000259" key="4">
    <source>
        <dbReference type="Pfam" id="PF21984"/>
    </source>
</evidence>
<dbReference type="KEGG" id="pib:BBD41_03845"/>
<dbReference type="RefSeq" id="WP_099476785.1">
    <property type="nucleotide sequence ID" value="NZ_CP016809.1"/>
</dbReference>
<dbReference type="NCBIfam" id="TIGR01446">
    <property type="entry name" value="DnaD_dom"/>
    <property type="match status" value="1"/>
</dbReference>
<feature type="region of interest" description="Disordered" evidence="2">
    <location>
        <begin position="126"/>
        <end position="159"/>
    </location>
</feature>
<dbReference type="Gene3D" id="1.10.10.630">
    <property type="entry name" value="DnaD domain-like"/>
    <property type="match status" value="1"/>
</dbReference>
<dbReference type="InterPro" id="IPR053843">
    <property type="entry name" value="DnaD_N"/>
</dbReference>
<comment type="similarity">
    <text evidence="1">Belongs to the DnaB/DnaD family.</text>
</comment>
<accession>A0A1B2DVP3</accession>
<organism evidence="5">
    <name type="scientific">Paenibacillus ihbetae</name>
    <dbReference type="NCBI Taxonomy" id="1870820"/>
    <lineage>
        <taxon>Bacteria</taxon>
        <taxon>Bacillati</taxon>
        <taxon>Bacillota</taxon>
        <taxon>Bacilli</taxon>
        <taxon>Bacillales</taxon>
        <taxon>Paenibacillaceae</taxon>
        <taxon>Paenibacillus</taxon>
    </lineage>
</organism>
<dbReference type="InterPro" id="IPR034829">
    <property type="entry name" value="DnaD-like_sf"/>
</dbReference>
<sequence>MDHGNAGGSRGSWADGAAAGMSQGMAIIPYSLLRYYRKLGLTDREAMLLIHLIGFQQVEFKAFPSLEELSDVTGIPAASIAPSLQRLMKEGLLGIDEYVDGAQGIHYERYNLNGLYKKLADCMAEEDTAPQPDRSKPQSPLSGRGGSASPESAGARTVPEKEERNLFTIFEKEFGRPLSPMELETISGWVDADRYPDELILLALKEAVFAGKLHFRYIDRILLEWSRNRVRTAQDAKAYTQKFRNIGR</sequence>
<gene>
    <name evidence="5" type="ORF">BBD41_03845</name>
</gene>
<feature type="domain" description="DnaB/C C-terminal" evidence="3">
    <location>
        <begin position="167"/>
        <end position="239"/>
    </location>
</feature>
<evidence type="ECO:0000256" key="1">
    <source>
        <dbReference type="ARBA" id="ARBA00093462"/>
    </source>
</evidence>
<name>A0A1B2DVP3_9BACL</name>
<dbReference type="AlphaFoldDB" id="A0A1B2DVP3"/>
<dbReference type="SUPFAM" id="SSF158499">
    <property type="entry name" value="DnaD domain-like"/>
    <property type="match status" value="1"/>
</dbReference>
<dbReference type="InterPro" id="IPR053162">
    <property type="entry name" value="DnaD"/>
</dbReference>
<feature type="domain" description="DnaD N-terminal" evidence="4">
    <location>
        <begin position="28"/>
        <end position="127"/>
    </location>
</feature>
<dbReference type="EMBL" id="CP016809">
    <property type="protein sequence ID" value="ANY71783.1"/>
    <property type="molecule type" value="Genomic_DNA"/>
</dbReference>